<keyword evidence="3" id="KW-1185">Reference proteome</keyword>
<gene>
    <name evidence="2" type="ORF">HID58_093551</name>
</gene>
<protein>
    <submittedName>
        <fullName evidence="2">Uncharacterized protein</fullName>
    </submittedName>
</protein>
<evidence type="ECO:0000256" key="1">
    <source>
        <dbReference type="SAM" id="MobiDB-lite"/>
    </source>
</evidence>
<evidence type="ECO:0000313" key="2">
    <source>
        <dbReference type="EMBL" id="KAH0852990.1"/>
    </source>
</evidence>
<dbReference type="Proteomes" id="UP000824890">
    <property type="component" value="Unassembled WGS sequence"/>
</dbReference>
<dbReference type="EMBL" id="JAGKQM010000886">
    <property type="protein sequence ID" value="KAH0852990.1"/>
    <property type="molecule type" value="Genomic_DNA"/>
</dbReference>
<proteinExistence type="predicted"/>
<organism evidence="2 3">
    <name type="scientific">Brassica napus</name>
    <name type="common">Rape</name>
    <dbReference type="NCBI Taxonomy" id="3708"/>
    <lineage>
        <taxon>Eukaryota</taxon>
        <taxon>Viridiplantae</taxon>
        <taxon>Streptophyta</taxon>
        <taxon>Embryophyta</taxon>
        <taxon>Tracheophyta</taxon>
        <taxon>Spermatophyta</taxon>
        <taxon>Magnoliopsida</taxon>
        <taxon>eudicotyledons</taxon>
        <taxon>Gunneridae</taxon>
        <taxon>Pentapetalae</taxon>
        <taxon>rosids</taxon>
        <taxon>malvids</taxon>
        <taxon>Brassicales</taxon>
        <taxon>Brassicaceae</taxon>
        <taxon>Brassiceae</taxon>
        <taxon>Brassica</taxon>
    </lineage>
</organism>
<name>A0ABQ7XDA9_BRANA</name>
<sequence length="70" mass="8287">MKYWSRLEQSFEAWRTKENMHWSIQHLMESAGIMGKKPNEFGALERQGKVSDLPEAQKKKSRLRVFNPHA</sequence>
<evidence type="ECO:0000313" key="3">
    <source>
        <dbReference type="Proteomes" id="UP000824890"/>
    </source>
</evidence>
<accession>A0ABQ7XDA9</accession>
<feature type="region of interest" description="Disordered" evidence="1">
    <location>
        <begin position="47"/>
        <end position="70"/>
    </location>
</feature>
<comment type="caution">
    <text evidence="2">The sequence shown here is derived from an EMBL/GenBank/DDBJ whole genome shotgun (WGS) entry which is preliminary data.</text>
</comment>
<reference evidence="2 3" key="1">
    <citation type="submission" date="2021-05" db="EMBL/GenBank/DDBJ databases">
        <title>Genome Assembly of Synthetic Allotetraploid Brassica napus Reveals Homoeologous Exchanges between Subgenomes.</title>
        <authorList>
            <person name="Davis J.T."/>
        </authorList>
    </citation>
    <scope>NUCLEOTIDE SEQUENCE [LARGE SCALE GENOMIC DNA]</scope>
    <source>
        <strain evidence="3">cv. Da-Ae</strain>
        <tissue evidence="2">Seedling</tissue>
    </source>
</reference>